<dbReference type="GO" id="GO:0004867">
    <property type="term" value="F:serine-type endopeptidase inhibitor activity"/>
    <property type="evidence" value="ECO:0007669"/>
    <property type="project" value="InterPro"/>
</dbReference>
<comment type="caution">
    <text evidence="2">The sequence shown here is derived from an EMBL/GenBank/DDBJ whole genome shotgun (WGS) entry which is preliminary data.</text>
</comment>
<organism evidence="2 3">
    <name type="scientific">Steinernema hermaphroditum</name>
    <dbReference type="NCBI Taxonomy" id="289476"/>
    <lineage>
        <taxon>Eukaryota</taxon>
        <taxon>Metazoa</taxon>
        <taxon>Ecdysozoa</taxon>
        <taxon>Nematoda</taxon>
        <taxon>Chromadorea</taxon>
        <taxon>Rhabditida</taxon>
        <taxon>Tylenchina</taxon>
        <taxon>Panagrolaimomorpha</taxon>
        <taxon>Strongyloidoidea</taxon>
        <taxon>Steinernematidae</taxon>
        <taxon>Steinernema</taxon>
    </lineage>
</organism>
<dbReference type="Gene3D" id="4.10.410.10">
    <property type="entry name" value="Pancreatic trypsin inhibitor Kunitz domain"/>
    <property type="match status" value="1"/>
</dbReference>
<dbReference type="InterPro" id="IPR036880">
    <property type="entry name" value="Kunitz_BPTI_sf"/>
</dbReference>
<proteinExistence type="predicted"/>
<evidence type="ECO:0000313" key="2">
    <source>
        <dbReference type="EMBL" id="KAK0402132.1"/>
    </source>
</evidence>
<accession>A0AA39HCT3</accession>
<dbReference type="Proteomes" id="UP001175271">
    <property type="component" value="Unassembled WGS sequence"/>
</dbReference>
<reference evidence="2" key="1">
    <citation type="submission" date="2023-06" db="EMBL/GenBank/DDBJ databases">
        <title>Genomic analysis of the entomopathogenic nematode Steinernema hermaphroditum.</title>
        <authorList>
            <person name="Schwarz E.M."/>
            <person name="Heppert J.K."/>
            <person name="Baniya A."/>
            <person name="Schwartz H.T."/>
            <person name="Tan C.-H."/>
            <person name="Antoshechkin I."/>
            <person name="Sternberg P.W."/>
            <person name="Goodrich-Blair H."/>
            <person name="Dillman A.R."/>
        </authorList>
    </citation>
    <scope>NUCLEOTIDE SEQUENCE</scope>
    <source>
        <strain evidence="2">PS9179</strain>
        <tissue evidence="2">Whole animal</tissue>
    </source>
</reference>
<feature type="chain" id="PRO_5041390839" description="BPTI/Kunitz inhibitor domain-containing protein" evidence="1">
    <location>
        <begin position="16"/>
        <end position="94"/>
    </location>
</feature>
<dbReference type="AlphaFoldDB" id="A0AA39HCT3"/>
<evidence type="ECO:0000256" key="1">
    <source>
        <dbReference type="SAM" id="SignalP"/>
    </source>
</evidence>
<feature type="signal peptide" evidence="1">
    <location>
        <begin position="1"/>
        <end position="15"/>
    </location>
</feature>
<dbReference type="EMBL" id="JAUCMV010000004">
    <property type="protein sequence ID" value="KAK0402132.1"/>
    <property type="molecule type" value="Genomic_DNA"/>
</dbReference>
<gene>
    <name evidence="2" type="ORF">QR680_016163</name>
</gene>
<sequence length="94" mass="10682">MNYVVFVIFLAAASGAIIRKRRSIAETRQAVESGCSHKLSPSYLYRSFSMPFYSFDPEQRQCALIYGVGARRGAPNVFFSYKSCLKHCCPRNRC</sequence>
<dbReference type="SUPFAM" id="SSF57362">
    <property type="entry name" value="BPTI-like"/>
    <property type="match status" value="1"/>
</dbReference>
<evidence type="ECO:0008006" key="4">
    <source>
        <dbReference type="Google" id="ProtNLM"/>
    </source>
</evidence>
<evidence type="ECO:0000313" key="3">
    <source>
        <dbReference type="Proteomes" id="UP001175271"/>
    </source>
</evidence>
<keyword evidence="3" id="KW-1185">Reference proteome</keyword>
<keyword evidence="1" id="KW-0732">Signal</keyword>
<name>A0AA39HCT3_9BILA</name>
<protein>
    <recommendedName>
        <fullName evidence="4">BPTI/Kunitz inhibitor domain-containing protein</fullName>
    </recommendedName>
</protein>